<proteinExistence type="predicted"/>
<dbReference type="PROSITE" id="PS51746">
    <property type="entry name" value="PPM_2"/>
    <property type="match status" value="1"/>
</dbReference>
<name>A0A516KKM8_9BACI</name>
<dbReference type="InterPro" id="IPR001932">
    <property type="entry name" value="PPM-type_phosphatase-like_dom"/>
</dbReference>
<dbReference type="AlphaFoldDB" id="A0A516KKM8"/>
<dbReference type="KEGG" id="aqt:FN924_18200"/>
<dbReference type="Pfam" id="PF13426">
    <property type="entry name" value="PAS_9"/>
    <property type="match status" value="1"/>
</dbReference>
<dbReference type="InterPro" id="IPR036457">
    <property type="entry name" value="PPM-type-like_dom_sf"/>
</dbReference>
<dbReference type="SUPFAM" id="SSF55785">
    <property type="entry name" value="PYP-like sensor domain (PAS domain)"/>
    <property type="match status" value="1"/>
</dbReference>
<protein>
    <submittedName>
        <fullName evidence="4">SpoIIE family protein phosphatase</fullName>
    </submittedName>
</protein>
<dbReference type="Gene3D" id="3.60.40.10">
    <property type="entry name" value="PPM-type phosphatase domain"/>
    <property type="match status" value="1"/>
</dbReference>
<dbReference type="Gene3D" id="3.30.450.20">
    <property type="entry name" value="PAS domain"/>
    <property type="match status" value="1"/>
</dbReference>
<organism evidence="4 5">
    <name type="scientific">Radiobacillus deserti</name>
    <dbReference type="NCBI Taxonomy" id="2594883"/>
    <lineage>
        <taxon>Bacteria</taxon>
        <taxon>Bacillati</taxon>
        <taxon>Bacillota</taxon>
        <taxon>Bacilli</taxon>
        <taxon>Bacillales</taxon>
        <taxon>Bacillaceae</taxon>
        <taxon>Radiobacillus</taxon>
    </lineage>
</organism>
<gene>
    <name evidence="4" type="ORF">FN924_18200</name>
</gene>
<dbReference type="RefSeq" id="WP_143896962.1">
    <property type="nucleotide sequence ID" value="NZ_CP041666.1"/>
</dbReference>
<dbReference type="SUPFAM" id="SSF81606">
    <property type="entry name" value="PP2C-like"/>
    <property type="match status" value="1"/>
</dbReference>
<dbReference type="InterPro" id="IPR035965">
    <property type="entry name" value="PAS-like_dom_sf"/>
</dbReference>
<keyword evidence="5" id="KW-1185">Reference proteome</keyword>
<evidence type="ECO:0000259" key="3">
    <source>
        <dbReference type="PROSITE" id="PS51746"/>
    </source>
</evidence>
<keyword evidence="2" id="KW-0175">Coiled coil</keyword>
<feature type="domain" description="PPM-type phosphatase" evidence="3">
    <location>
        <begin position="191"/>
        <end position="402"/>
    </location>
</feature>
<dbReference type="PANTHER" id="PTHR43156:SF14">
    <property type="entry name" value="PHOSPHOSERINE PHOSPHATASE RSBP"/>
    <property type="match status" value="1"/>
</dbReference>
<sequence>MDEQLNKAPCGFMTLSKNGNVLSVNEMLMKILDYPSQKEVIIGTHIHTILPNSSRLFFQLYFMPLIMAKHFIEEMHLTLISYSGEEIPVLLNAALDKKNQTISCIFFPTRKRNKLEDELLHAKQKAEIAYEKENKALIELKGALQSLEDKQKELEKLNEQNHTYKVNTEKELKLAKKIQETALTRDITNERIEILSFYRASHELSGDIFGVYNITPYKYGVILLDVMGHGISSALITMSLQSLFHRLISEGVAAELVMQELDQHLHNLFYNNQSAWHYCTAIYLLIDTKRKTIEYINGGHTPALFQDLKGEQKELHSSSPPLGMFEGIEFTPTRLSYKNGSRLLLYTDGVSEPLGTHNLSAVLRKYSTSPLSTTKQQIVSSLLNIDVDANKNDDQCFLLIDLK</sequence>
<dbReference type="InterPro" id="IPR000014">
    <property type="entry name" value="PAS"/>
</dbReference>
<keyword evidence="1" id="KW-0378">Hydrolase</keyword>
<evidence type="ECO:0000313" key="5">
    <source>
        <dbReference type="Proteomes" id="UP000315215"/>
    </source>
</evidence>
<dbReference type="SMART" id="SM00331">
    <property type="entry name" value="PP2C_SIG"/>
    <property type="match status" value="1"/>
</dbReference>
<dbReference type="PANTHER" id="PTHR43156">
    <property type="entry name" value="STAGE II SPORULATION PROTEIN E-RELATED"/>
    <property type="match status" value="1"/>
</dbReference>
<dbReference type="Proteomes" id="UP000315215">
    <property type="component" value="Chromosome"/>
</dbReference>
<dbReference type="GO" id="GO:0016791">
    <property type="term" value="F:phosphatase activity"/>
    <property type="evidence" value="ECO:0007669"/>
    <property type="project" value="TreeGrafter"/>
</dbReference>
<reference evidence="4 5" key="1">
    <citation type="submission" date="2019-07" db="EMBL/GenBank/DDBJ databases">
        <authorList>
            <person name="Li J."/>
        </authorList>
    </citation>
    <scope>NUCLEOTIDE SEQUENCE [LARGE SCALE GENOMIC DNA]</scope>
    <source>
        <strain evidence="4 5">TKL69</strain>
    </source>
</reference>
<feature type="coiled-coil region" evidence="2">
    <location>
        <begin position="112"/>
        <end position="167"/>
    </location>
</feature>
<evidence type="ECO:0000256" key="2">
    <source>
        <dbReference type="SAM" id="Coils"/>
    </source>
</evidence>
<dbReference type="InterPro" id="IPR052016">
    <property type="entry name" value="Bact_Sigma-Reg"/>
</dbReference>
<dbReference type="OrthoDB" id="9763484at2"/>
<evidence type="ECO:0000313" key="4">
    <source>
        <dbReference type="EMBL" id="QDP41932.1"/>
    </source>
</evidence>
<dbReference type="CDD" id="cd00130">
    <property type="entry name" value="PAS"/>
    <property type="match status" value="1"/>
</dbReference>
<accession>A0A516KKM8</accession>
<dbReference type="EMBL" id="CP041666">
    <property type="protein sequence ID" value="QDP41932.1"/>
    <property type="molecule type" value="Genomic_DNA"/>
</dbReference>
<evidence type="ECO:0000256" key="1">
    <source>
        <dbReference type="ARBA" id="ARBA00022801"/>
    </source>
</evidence>
<dbReference type="Pfam" id="PF07228">
    <property type="entry name" value="SpoIIE"/>
    <property type="match status" value="1"/>
</dbReference>